<protein>
    <recommendedName>
        <fullName evidence="8">Cytochrome b6-f complex subunit 7</fullName>
    </recommendedName>
    <alternativeName>
        <fullName evidence="8">Cytochrome b6-f complex subunit PetM</fullName>
    </alternativeName>
    <alternativeName>
        <fullName evidence="8">Cytochrome b6-f complex subunit VII</fullName>
    </alternativeName>
</protein>
<dbReference type="GO" id="GO:0015979">
    <property type="term" value="P:photosynthesis"/>
    <property type="evidence" value="ECO:0007669"/>
    <property type="project" value="UniProtKB-KW"/>
</dbReference>
<comment type="caution">
    <text evidence="10">The sequence shown here is derived from an EMBL/GenBank/DDBJ whole genome shotgun (WGS) entry which is preliminary data.</text>
</comment>
<accession>A0A3N6NI68</accession>
<feature type="transmembrane region" description="Helical" evidence="9">
    <location>
        <begin position="6"/>
        <end position="27"/>
    </location>
</feature>
<evidence type="ECO:0000256" key="1">
    <source>
        <dbReference type="ARBA" id="ARBA00004167"/>
    </source>
</evidence>
<dbReference type="Proteomes" id="UP000269154">
    <property type="component" value="Unassembled WGS sequence"/>
</dbReference>
<dbReference type="InterPro" id="IPR012595">
    <property type="entry name" value="PetM_cyt_b6/f_cplx_su7"/>
</dbReference>
<organism evidence="10 11">
    <name type="scientific">Okeania hirsuta</name>
    <dbReference type="NCBI Taxonomy" id="1458930"/>
    <lineage>
        <taxon>Bacteria</taxon>
        <taxon>Bacillati</taxon>
        <taxon>Cyanobacteriota</taxon>
        <taxon>Cyanophyceae</taxon>
        <taxon>Oscillatoriophycideae</taxon>
        <taxon>Oscillatoriales</taxon>
        <taxon>Microcoleaceae</taxon>
        <taxon>Okeania</taxon>
    </lineage>
</organism>
<dbReference type="HAMAP" id="MF_00396">
    <property type="entry name" value="Cytb6_f_PetM"/>
    <property type="match status" value="1"/>
</dbReference>
<evidence type="ECO:0000313" key="10">
    <source>
        <dbReference type="EMBL" id="RQH37962.1"/>
    </source>
</evidence>
<keyword evidence="4 8" id="KW-0812">Transmembrane</keyword>
<keyword evidence="11" id="KW-1185">Reference proteome</keyword>
<dbReference type="GO" id="GO:0009512">
    <property type="term" value="C:cytochrome b6f complex"/>
    <property type="evidence" value="ECO:0007669"/>
    <property type="project" value="InterPro"/>
</dbReference>
<reference evidence="10 11" key="1">
    <citation type="journal article" date="2018" name="ACS Chem. Biol.">
        <title>Ketoreductase domain dysfunction expands chemodiversity: malyngamide biosynthesis in the cyanobacterium Okeania hirsuta.</title>
        <authorList>
            <person name="Moss N.A."/>
            <person name="Leao T."/>
            <person name="Rankin M."/>
            <person name="McCullough T.M."/>
            <person name="Qu P."/>
            <person name="Korobeynikov A."/>
            <person name="Smith J.L."/>
            <person name="Gerwick L."/>
            <person name="Gerwick W.H."/>
        </authorList>
    </citation>
    <scope>NUCLEOTIDE SEQUENCE [LARGE SCALE GENOMIC DNA]</scope>
    <source>
        <strain evidence="10 11">PAB10Feb10-1</strain>
    </source>
</reference>
<dbReference type="GO" id="GO:0009055">
    <property type="term" value="F:electron transfer activity"/>
    <property type="evidence" value="ECO:0007669"/>
    <property type="project" value="UniProtKB-UniRule"/>
</dbReference>
<evidence type="ECO:0000256" key="8">
    <source>
        <dbReference type="HAMAP-Rule" id="MF_00396"/>
    </source>
</evidence>
<keyword evidence="6 8" id="KW-1133">Transmembrane helix</keyword>
<proteinExistence type="inferred from homology"/>
<gene>
    <name evidence="8" type="primary">petM</name>
    <name evidence="10" type="ORF">D5R40_18225</name>
</gene>
<comment type="similarity">
    <text evidence="8">Belongs to the PetM family.</text>
</comment>
<keyword evidence="2 8" id="KW-0813">Transport</keyword>
<comment type="subcellular location">
    <subcellularLocation>
        <location evidence="8">Cellular thylakoid membrane</location>
        <topology evidence="8">Single-pass membrane protein</topology>
    </subcellularLocation>
    <subcellularLocation>
        <location evidence="1">Membrane</location>
        <topology evidence="1">Single-pass membrane protein</topology>
    </subcellularLocation>
</comment>
<evidence type="ECO:0000256" key="5">
    <source>
        <dbReference type="ARBA" id="ARBA00022982"/>
    </source>
</evidence>
<evidence type="ECO:0000256" key="9">
    <source>
        <dbReference type="SAM" id="Phobius"/>
    </source>
</evidence>
<name>A0A3N6NI68_9CYAN</name>
<keyword evidence="5 8" id="KW-0249">Electron transport</keyword>
<dbReference type="AlphaFoldDB" id="A0A3N6NI68"/>
<evidence type="ECO:0000256" key="2">
    <source>
        <dbReference type="ARBA" id="ARBA00022448"/>
    </source>
</evidence>
<dbReference type="Pfam" id="PF08041">
    <property type="entry name" value="PetM"/>
    <property type="match status" value="1"/>
</dbReference>
<dbReference type="NCBIfam" id="NF008826">
    <property type="entry name" value="PRK11876.1-2"/>
    <property type="match status" value="1"/>
</dbReference>
<comment type="subunit">
    <text evidence="8">The 4 large subunits of the cytochrome b6-f complex are cytochrome b6, subunit IV (17 kDa polypeptide, PetD), cytochrome f and the Rieske protein, while the 4 small subunits are PetG, PetL, PetM and PetN. The complex functions as a dimer.</text>
</comment>
<keyword evidence="7 8" id="KW-0472">Membrane</keyword>
<evidence type="ECO:0000256" key="4">
    <source>
        <dbReference type="ARBA" id="ARBA00022692"/>
    </source>
</evidence>
<keyword evidence="3 8" id="KW-0602">Photosynthesis</keyword>
<dbReference type="RefSeq" id="WP_063823346.1">
    <property type="nucleotide sequence ID" value="NZ_CAWOKI010000143.1"/>
</dbReference>
<evidence type="ECO:0000313" key="11">
    <source>
        <dbReference type="Proteomes" id="UP000269154"/>
    </source>
</evidence>
<sequence length="33" mass="3380">MSGEIFNAAILSFSVILIGLAGGFLLLKLQGGE</sequence>
<comment type="function">
    <text evidence="8">Component of the cytochrome b6-f complex, which mediates electron transfer between photosystem II (PSII) and photosystem I (PSI), cyclic electron flow around PSI, and state transitions.</text>
</comment>
<evidence type="ECO:0000256" key="3">
    <source>
        <dbReference type="ARBA" id="ARBA00022531"/>
    </source>
</evidence>
<evidence type="ECO:0000256" key="6">
    <source>
        <dbReference type="ARBA" id="ARBA00022989"/>
    </source>
</evidence>
<dbReference type="GO" id="GO:0031676">
    <property type="term" value="C:plasma membrane-derived thylakoid membrane"/>
    <property type="evidence" value="ECO:0007669"/>
    <property type="project" value="UniProtKB-SubCell"/>
</dbReference>
<keyword evidence="8" id="KW-0793">Thylakoid</keyword>
<dbReference type="EMBL" id="RCBY01000106">
    <property type="protein sequence ID" value="RQH37962.1"/>
    <property type="molecule type" value="Genomic_DNA"/>
</dbReference>
<evidence type="ECO:0000256" key="7">
    <source>
        <dbReference type="ARBA" id="ARBA00023136"/>
    </source>
</evidence>
<dbReference type="SUPFAM" id="SSF103441">
    <property type="entry name" value="PetM subunit of the cytochrome b6f complex"/>
    <property type="match status" value="1"/>
</dbReference>